<gene>
    <name evidence="18" type="ORF">B4U79_10030</name>
    <name evidence="17" type="ORF">B4U79_15243</name>
</gene>
<dbReference type="GO" id="GO:0005874">
    <property type="term" value="C:microtubule"/>
    <property type="evidence" value="ECO:0007669"/>
    <property type="project" value="UniProtKB-KW"/>
</dbReference>
<dbReference type="InterPro" id="IPR000938">
    <property type="entry name" value="CAP-Gly_domain"/>
</dbReference>
<evidence type="ECO:0000313" key="19">
    <source>
        <dbReference type="Proteomes" id="UP000285301"/>
    </source>
</evidence>
<evidence type="ECO:0000256" key="9">
    <source>
        <dbReference type="ARBA" id="ARBA00022776"/>
    </source>
</evidence>
<feature type="compositionally biased region" description="Polar residues" evidence="15">
    <location>
        <begin position="92"/>
        <end position="106"/>
    </location>
</feature>
<keyword evidence="10" id="KW-0243">Dynein</keyword>
<feature type="compositionally biased region" description="Low complexity" evidence="15">
    <location>
        <begin position="107"/>
        <end position="120"/>
    </location>
</feature>
<feature type="coiled-coil region" evidence="14">
    <location>
        <begin position="166"/>
        <end position="486"/>
    </location>
</feature>
<evidence type="ECO:0000256" key="15">
    <source>
        <dbReference type="SAM" id="MobiDB-lite"/>
    </source>
</evidence>
<evidence type="ECO:0000256" key="3">
    <source>
        <dbReference type="ARBA" id="ARBA00004544"/>
    </source>
</evidence>
<evidence type="ECO:0000256" key="5">
    <source>
        <dbReference type="ARBA" id="ARBA00016574"/>
    </source>
</evidence>
<dbReference type="EMBL" id="NCKU01002040">
    <property type="protein sequence ID" value="RWS10602.1"/>
    <property type="molecule type" value="Genomic_DNA"/>
</dbReference>
<keyword evidence="19" id="KW-1185">Reference proteome</keyword>
<sequence length="1202" mass="137950">MEKSFKVGQKVELIEKGLKATIAYVGSTQFAPGKWVGVILDEPKGKNNGCVQGKSYFSCDDNHGLFVRQTQIRALDDESGTLVSGIKPPSRSPSFGSNTSISNIGQSSATTPTSSAPGAPLISTTQLKQPSRPNTGSVPSNNNLSVPAIQQQEQILTIPRYTQEDVDSMKAELKDLQEKFDTLRLKRAEDKAKIKDFEKTKIQLQQLQEFKKQITESQNELQKQLNQAKKEAKEAIEEKLKHAEEMRDLAETAEIATLDKEMAEEKYEQVARELEATKEKLEEVTLDLELLRNEIDDKGNDGVANSYQVKQLEHQNERLKEAIMKLRDLSAQDRIEIQQLTKEVEKYKNDCHDLLKEKEKKATEITELENQVTELKEQIDYALGAQEMVEILTEKNLELEDKNSKLQEEIFDLENLHDINEQLQENARETELELREEIDLLRGKLLETVRKFESLQETLADYEQTIQKFRDLVAQLREENKELRHQNSSNINITKTQLEREQQAENIEFKIRFAEAKAFSRAVEMDLRRLEVAQANEHIRLLSQFMPESFFIRGGDHDAIQVLLFVPRMIQKCDIISRQIAEKYPLNTELIDKINAEMVLKGNESIRQQTFVRKLFFLLAAMQTILNQYSDALKCCSLELYLKIASLLPELLVHEKVLDSYLETLKKDQFDETLSLDPIEKALNYFVSLYNLHLADGKINDCGKLLTNFVLNMKTGVDISLLDCVVIKYCLVSDDRSNEHLNNVFTYLNDVQQFCKKIKRRLVSEEKYKLTHSMENEIRDCIIQMNRVTAALHTLRMNLFNSCEHKENSEESELCPVSFKTLESVASSVGGFKFIEESLNGIMSICSQLCTGLQQGIFDDLSISATKEETKDPLEVRAQYIKAQTGQLNEIKIKLDAKEAEVSDLKRALKLKIEECSEMQIRRDIAEKKLQTAMKEAEEKLTKLQNEFDENKAIFKRKEKEFEDTMNHLQADIDSLELERSELKDKVKLLSKRTIFEGLTKSPVTANSQMTSSSMENGYIQQIAVLRAALQKLIAKNQTLETKLAEINLKLKPLVAVSSFKPLWLLKSQGKEAKIENKQKKWLSLIKQIQNLQKEAKMQIINDKIYDMEKPLKKQIEEETIARKCLEAKYQKLIHEMLAFLQELNSGYVVESSFTQFFPKTINDGKILAAELTIPDFNAKKSEQVKVEITLQQLQQLHSTLL</sequence>
<keyword evidence="8" id="KW-0493">Microtubule</keyword>
<feature type="domain" description="CAP-Gly" evidence="16">
    <location>
        <begin position="26"/>
        <end position="68"/>
    </location>
</feature>
<dbReference type="Gene3D" id="2.30.30.190">
    <property type="entry name" value="CAP Gly-rich-like domain"/>
    <property type="match status" value="1"/>
</dbReference>
<evidence type="ECO:0000313" key="17">
    <source>
        <dbReference type="EMBL" id="RWS10602.1"/>
    </source>
</evidence>
<dbReference type="Pfam" id="PF01302">
    <property type="entry name" value="CAP_GLY"/>
    <property type="match status" value="1"/>
</dbReference>
<feature type="coiled-coil region" evidence="14">
    <location>
        <begin position="1023"/>
        <end position="1050"/>
    </location>
</feature>
<feature type="compositionally biased region" description="Polar residues" evidence="15">
    <location>
        <begin position="122"/>
        <end position="147"/>
    </location>
</feature>
<dbReference type="GO" id="GO:0000776">
    <property type="term" value="C:kinetochore"/>
    <property type="evidence" value="ECO:0007669"/>
    <property type="project" value="TreeGrafter"/>
</dbReference>
<evidence type="ECO:0000313" key="18">
    <source>
        <dbReference type="EMBL" id="RWS10889.1"/>
    </source>
</evidence>
<dbReference type="SMART" id="SM01052">
    <property type="entry name" value="CAP_GLY"/>
    <property type="match status" value="1"/>
</dbReference>
<dbReference type="Pfam" id="PF12455">
    <property type="entry name" value="Dynactin"/>
    <property type="match status" value="1"/>
</dbReference>
<comment type="subcellular location">
    <subcellularLocation>
        <location evidence="3">Cytoplasm</location>
        <location evidence="3">Cell cortex</location>
    </subcellularLocation>
    <subcellularLocation>
        <location evidence="1">Cytoplasm</location>
        <location evidence="1">Cytoskeleton</location>
        <location evidence="1">Microtubule organizing center</location>
        <location evidence="1">Centrosome</location>
        <location evidence="1">Centriole</location>
    </subcellularLocation>
    <subcellularLocation>
        <location evidence="2">Cytoplasm</location>
        <location evidence="2">Cytoskeleton</location>
        <location evidence="2">Spindle</location>
    </subcellularLocation>
</comment>
<feature type="coiled-coil region" evidence="14">
    <location>
        <begin position="881"/>
        <end position="993"/>
    </location>
</feature>
<dbReference type="OrthoDB" id="2130750at2759"/>
<evidence type="ECO:0000256" key="2">
    <source>
        <dbReference type="ARBA" id="ARBA00004186"/>
    </source>
</evidence>
<dbReference type="Proteomes" id="UP000285301">
    <property type="component" value="Unassembled WGS sequence"/>
</dbReference>
<dbReference type="AlphaFoldDB" id="A0A443R5R4"/>
<evidence type="ECO:0000256" key="10">
    <source>
        <dbReference type="ARBA" id="ARBA00023017"/>
    </source>
</evidence>
<keyword evidence="7" id="KW-0132">Cell division</keyword>
<dbReference type="GO" id="GO:0000922">
    <property type="term" value="C:spindle pole"/>
    <property type="evidence" value="ECO:0007669"/>
    <property type="project" value="TreeGrafter"/>
</dbReference>
<proteinExistence type="inferred from homology"/>
<dbReference type="GO" id="GO:0005814">
    <property type="term" value="C:centriole"/>
    <property type="evidence" value="ECO:0007669"/>
    <property type="project" value="UniProtKB-SubCell"/>
</dbReference>
<evidence type="ECO:0000256" key="13">
    <source>
        <dbReference type="ARBA" id="ARBA00023306"/>
    </source>
</evidence>
<dbReference type="GO" id="GO:0030424">
    <property type="term" value="C:axon"/>
    <property type="evidence" value="ECO:0007669"/>
    <property type="project" value="TreeGrafter"/>
</dbReference>
<feature type="region of interest" description="Disordered" evidence="15">
    <location>
        <begin position="80"/>
        <end position="147"/>
    </location>
</feature>
<evidence type="ECO:0000256" key="11">
    <source>
        <dbReference type="ARBA" id="ARBA00023054"/>
    </source>
</evidence>
<evidence type="ECO:0000256" key="1">
    <source>
        <dbReference type="ARBA" id="ARBA00004114"/>
    </source>
</evidence>
<keyword evidence="13" id="KW-0131">Cell cycle</keyword>
<evidence type="ECO:0000256" key="7">
    <source>
        <dbReference type="ARBA" id="ARBA00022618"/>
    </source>
</evidence>
<evidence type="ECO:0000256" key="14">
    <source>
        <dbReference type="SAM" id="Coils"/>
    </source>
</evidence>
<dbReference type="EMBL" id="NCKU01001930">
    <property type="protein sequence ID" value="RWS10889.1"/>
    <property type="molecule type" value="Genomic_DNA"/>
</dbReference>
<evidence type="ECO:0000256" key="8">
    <source>
        <dbReference type="ARBA" id="ARBA00022701"/>
    </source>
</evidence>
<dbReference type="SUPFAM" id="SSF74924">
    <property type="entry name" value="Cap-Gly domain"/>
    <property type="match status" value="1"/>
</dbReference>
<comment type="caution">
    <text evidence="17">The sequence shown here is derived from an EMBL/GenBank/DDBJ whole genome shotgun (WGS) entry which is preliminary data.</text>
</comment>
<evidence type="ECO:0000256" key="4">
    <source>
        <dbReference type="ARBA" id="ARBA00011010"/>
    </source>
</evidence>
<comment type="similarity">
    <text evidence="4">Belongs to the dynactin 150 kDa subunit family.</text>
</comment>
<keyword evidence="12" id="KW-0206">Cytoskeleton</keyword>
<evidence type="ECO:0000259" key="16">
    <source>
        <dbReference type="PROSITE" id="PS50245"/>
    </source>
</evidence>
<dbReference type="GO" id="GO:0000132">
    <property type="term" value="P:establishment of mitotic spindle orientation"/>
    <property type="evidence" value="ECO:0007669"/>
    <property type="project" value="TreeGrafter"/>
</dbReference>
<evidence type="ECO:0000256" key="6">
    <source>
        <dbReference type="ARBA" id="ARBA00022490"/>
    </source>
</evidence>
<dbReference type="GO" id="GO:0051301">
    <property type="term" value="P:cell division"/>
    <property type="evidence" value="ECO:0007669"/>
    <property type="project" value="UniProtKB-KW"/>
</dbReference>
<dbReference type="InterPro" id="IPR022157">
    <property type="entry name" value="Dynactin"/>
</dbReference>
<feature type="coiled-coil region" evidence="14">
    <location>
        <begin position="1075"/>
        <end position="1136"/>
    </location>
</feature>
<evidence type="ECO:0000256" key="12">
    <source>
        <dbReference type="ARBA" id="ARBA00023212"/>
    </source>
</evidence>
<dbReference type="STRING" id="1965070.A0A443R5R4"/>
<dbReference type="InterPro" id="IPR036859">
    <property type="entry name" value="CAP-Gly_dom_sf"/>
</dbReference>
<keyword evidence="9" id="KW-0498">Mitosis</keyword>
<dbReference type="GO" id="GO:0007097">
    <property type="term" value="P:nuclear migration"/>
    <property type="evidence" value="ECO:0007669"/>
    <property type="project" value="TreeGrafter"/>
</dbReference>
<name>A0A443R5R4_9ACAR</name>
<reference evidence="17" key="2">
    <citation type="submission" date="2018-11" db="EMBL/GenBank/DDBJ databases">
        <title>Trombidioid mite genomics.</title>
        <authorList>
            <person name="Dong X."/>
        </authorList>
    </citation>
    <scope>NUCLEOTIDE SEQUENCE</scope>
    <source>
        <strain evidence="17">UoL-WK</strain>
    </source>
</reference>
<keyword evidence="6" id="KW-0963">Cytoplasm</keyword>
<dbReference type="PANTHER" id="PTHR18916">
    <property type="entry name" value="DYNACTIN 1-RELATED MICROTUBULE-BINDING"/>
    <property type="match status" value="1"/>
</dbReference>
<dbReference type="PROSITE" id="PS00845">
    <property type="entry name" value="CAP_GLY_1"/>
    <property type="match status" value="1"/>
</dbReference>
<accession>A0A443R5R4</accession>
<dbReference type="PANTHER" id="PTHR18916:SF6">
    <property type="entry name" value="DYNACTIN SUBUNIT 1"/>
    <property type="match status" value="1"/>
</dbReference>
<dbReference type="PROSITE" id="PS50245">
    <property type="entry name" value="CAP_GLY_2"/>
    <property type="match status" value="1"/>
</dbReference>
<reference evidence="17 19" key="1">
    <citation type="journal article" date="2018" name="Gigascience">
        <title>Genomes of trombidid mites reveal novel predicted allergens and laterally-transferred genes associated with secondary metabolism.</title>
        <authorList>
            <person name="Dong X."/>
            <person name="Chaisiri K."/>
            <person name="Xia D."/>
            <person name="Armstrong S.D."/>
            <person name="Fang Y."/>
            <person name="Donnelly M.J."/>
            <person name="Kadowaki T."/>
            <person name="McGarry J.W."/>
            <person name="Darby A.C."/>
            <person name="Makepeace B.L."/>
        </authorList>
    </citation>
    <scope>NUCLEOTIDE SEQUENCE [LARGE SCALE GENOMIC DNA]</scope>
    <source>
        <strain evidence="17">UoL-WK</strain>
    </source>
</reference>
<protein>
    <recommendedName>
        <fullName evidence="5">Dynactin subunit 1</fullName>
    </recommendedName>
</protein>
<dbReference type="GO" id="GO:0030286">
    <property type="term" value="C:dynein complex"/>
    <property type="evidence" value="ECO:0007669"/>
    <property type="project" value="UniProtKB-KW"/>
</dbReference>
<keyword evidence="11 14" id="KW-0175">Coiled coil</keyword>
<organism evidence="17 19">
    <name type="scientific">Dinothrombium tinctorium</name>
    <dbReference type="NCBI Taxonomy" id="1965070"/>
    <lineage>
        <taxon>Eukaryota</taxon>
        <taxon>Metazoa</taxon>
        <taxon>Ecdysozoa</taxon>
        <taxon>Arthropoda</taxon>
        <taxon>Chelicerata</taxon>
        <taxon>Arachnida</taxon>
        <taxon>Acari</taxon>
        <taxon>Acariformes</taxon>
        <taxon>Trombidiformes</taxon>
        <taxon>Prostigmata</taxon>
        <taxon>Anystina</taxon>
        <taxon>Parasitengona</taxon>
        <taxon>Trombidioidea</taxon>
        <taxon>Trombidiidae</taxon>
        <taxon>Dinothrombium</taxon>
    </lineage>
</organism>